<protein>
    <submittedName>
        <fullName evidence="2">Uncharacterized protein</fullName>
    </submittedName>
</protein>
<evidence type="ECO:0000256" key="1">
    <source>
        <dbReference type="SAM" id="MobiDB-lite"/>
    </source>
</evidence>
<evidence type="ECO:0000313" key="3">
    <source>
        <dbReference type="Proteomes" id="UP001155057"/>
    </source>
</evidence>
<proteinExistence type="predicted"/>
<feature type="region of interest" description="Disordered" evidence="1">
    <location>
        <begin position="120"/>
        <end position="145"/>
    </location>
</feature>
<reference evidence="2" key="1">
    <citation type="submission" date="2022-08" db="EMBL/GenBank/DDBJ databases">
        <title>Genomic Encyclopedia of Type Strains, Phase V (KMG-V): Genome sequencing to study the core and pangenomes of soil and plant-associated prokaryotes.</title>
        <authorList>
            <person name="Whitman W."/>
        </authorList>
    </citation>
    <scope>NUCLEOTIDE SEQUENCE</scope>
    <source>
        <strain evidence="2">SP3049</strain>
    </source>
</reference>
<dbReference type="EMBL" id="JANUAE010000015">
    <property type="protein sequence ID" value="MCS3711584.1"/>
    <property type="molecule type" value="Genomic_DNA"/>
</dbReference>
<accession>A0A9X2TKF0</accession>
<gene>
    <name evidence="2" type="ORF">GGP61_003217</name>
</gene>
<organism evidence="2 3">
    <name type="scientific">Salinibacter ruber</name>
    <dbReference type="NCBI Taxonomy" id="146919"/>
    <lineage>
        <taxon>Bacteria</taxon>
        <taxon>Pseudomonadati</taxon>
        <taxon>Rhodothermota</taxon>
        <taxon>Rhodothermia</taxon>
        <taxon>Rhodothermales</taxon>
        <taxon>Salinibacteraceae</taxon>
        <taxon>Salinibacter</taxon>
    </lineage>
</organism>
<comment type="caution">
    <text evidence="2">The sequence shown here is derived from an EMBL/GenBank/DDBJ whole genome shotgun (WGS) entry which is preliminary data.</text>
</comment>
<feature type="compositionally biased region" description="Basic and acidic residues" evidence="1">
    <location>
        <begin position="131"/>
        <end position="145"/>
    </location>
</feature>
<dbReference type="Proteomes" id="UP001155057">
    <property type="component" value="Unassembled WGS sequence"/>
</dbReference>
<sequence length="145" mass="15711">MEFTSNRVRYSFSIGSSQDISAFVERACELISEVTGGLTVLGGTGIWREDGNGQPPYTAAMDSEQATVLTFVVSPQEDPGIEEFKDLIRLAQTETKADISWVNAEIEPVSCDHFRADMPAVGQRETASHSGDGHVSGDGELTIRE</sequence>
<dbReference type="RefSeq" id="WP_259124426.1">
    <property type="nucleotide sequence ID" value="NZ_JANUAE010000015.1"/>
</dbReference>
<evidence type="ECO:0000313" key="2">
    <source>
        <dbReference type="EMBL" id="MCS3711584.1"/>
    </source>
</evidence>
<dbReference type="AlphaFoldDB" id="A0A9X2TKF0"/>
<name>A0A9X2TKF0_9BACT</name>